<reference evidence="10 11" key="1">
    <citation type="journal article" date="2010" name="Science">
        <title>Genomic analysis of organismal complexity in the multicellular green alga Volvox carteri.</title>
        <authorList>
            <person name="Prochnik S.E."/>
            <person name="Umen J."/>
            <person name="Nedelcu A.M."/>
            <person name="Hallmann A."/>
            <person name="Miller S.M."/>
            <person name="Nishii I."/>
            <person name="Ferris P."/>
            <person name="Kuo A."/>
            <person name="Mitros T."/>
            <person name="Fritz-Laylin L.K."/>
            <person name="Hellsten U."/>
            <person name="Chapman J."/>
            <person name="Simakov O."/>
            <person name="Rensing S.A."/>
            <person name="Terry A."/>
            <person name="Pangilinan J."/>
            <person name="Kapitonov V."/>
            <person name="Jurka J."/>
            <person name="Salamov A."/>
            <person name="Shapiro H."/>
            <person name="Schmutz J."/>
            <person name="Grimwood J."/>
            <person name="Lindquist E."/>
            <person name="Lucas S."/>
            <person name="Grigoriev I.V."/>
            <person name="Schmitt R."/>
            <person name="Kirk D."/>
            <person name="Rokhsar D.S."/>
        </authorList>
    </citation>
    <scope>NUCLEOTIDE SEQUENCE [LARGE SCALE GENOMIC DNA]</scope>
    <source>
        <strain evidence="11">f. Nagariensis / Eve</strain>
    </source>
</reference>
<dbReference type="Pfam" id="PF01061">
    <property type="entry name" value="ABC2_membrane"/>
    <property type="match status" value="1"/>
</dbReference>
<dbReference type="GeneID" id="9620384"/>
<dbReference type="SUPFAM" id="SSF52540">
    <property type="entry name" value="P-loop containing nucleoside triphosphate hydrolases"/>
    <property type="match status" value="1"/>
</dbReference>
<comment type="subcellular location">
    <subcellularLocation>
        <location evidence="1">Membrane</location>
        <topology evidence="1">Multi-pass membrane protein</topology>
    </subcellularLocation>
</comment>
<dbReference type="KEGG" id="vcn:VOLCADRAFT_73319"/>
<evidence type="ECO:0000256" key="6">
    <source>
        <dbReference type="ARBA" id="ARBA00022989"/>
    </source>
</evidence>
<dbReference type="EMBL" id="GL378327">
    <property type="protein sequence ID" value="EFJ51607.1"/>
    <property type="molecule type" value="Genomic_DNA"/>
</dbReference>
<dbReference type="RefSeq" id="XP_002947559.1">
    <property type="nucleotide sequence ID" value="XM_002947513.1"/>
</dbReference>
<keyword evidence="4" id="KW-0547">Nucleotide-binding</keyword>
<feature type="transmembrane region" description="Helical" evidence="8">
    <location>
        <begin position="446"/>
        <end position="465"/>
    </location>
</feature>
<dbReference type="STRING" id="3068.D8TMA3"/>
<dbReference type="InterPro" id="IPR003439">
    <property type="entry name" value="ABC_transporter-like_ATP-bd"/>
</dbReference>
<dbReference type="SMART" id="SM00382">
    <property type="entry name" value="AAA"/>
    <property type="match status" value="1"/>
</dbReference>
<dbReference type="Gene3D" id="3.40.50.300">
    <property type="entry name" value="P-loop containing nucleotide triphosphate hydrolases"/>
    <property type="match status" value="1"/>
</dbReference>
<proteinExistence type="predicted"/>
<evidence type="ECO:0000256" key="1">
    <source>
        <dbReference type="ARBA" id="ARBA00004141"/>
    </source>
</evidence>
<dbReference type="AlphaFoldDB" id="D8TMA3"/>
<evidence type="ECO:0000256" key="4">
    <source>
        <dbReference type="ARBA" id="ARBA00022741"/>
    </source>
</evidence>
<dbReference type="PROSITE" id="PS50893">
    <property type="entry name" value="ABC_TRANSPORTER_2"/>
    <property type="match status" value="1"/>
</dbReference>
<name>D8TMA3_VOLCA</name>
<keyword evidence="2" id="KW-0813">Transport</keyword>
<feature type="transmembrane region" description="Helical" evidence="8">
    <location>
        <begin position="392"/>
        <end position="413"/>
    </location>
</feature>
<keyword evidence="3 8" id="KW-0812">Transmembrane</keyword>
<evidence type="ECO:0000256" key="3">
    <source>
        <dbReference type="ARBA" id="ARBA00022692"/>
    </source>
</evidence>
<organism evidence="11">
    <name type="scientific">Volvox carteri f. nagariensis</name>
    <dbReference type="NCBI Taxonomy" id="3068"/>
    <lineage>
        <taxon>Eukaryota</taxon>
        <taxon>Viridiplantae</taxon>
        <taxon>Chlorophyta</taxon>
        <taxon>core chlorophytes</taxon>
        <taxon>Chlorophyceae</taxon>
        <taxon>CS clade</taxon>
        <taxon>Chlamydomonadales</taxon>
        <taxon>Volvocaceae</taxon>
        <taxon>Volvox</taxon>
    </lineage>
</organism>
<evidence type="ECO:0000313" key="11">
    <source>
        <dbReference type="Proteomes" id="UP000001058"/>
    </source>
</evidence>
<dbReference type="InterPro" id="IPR017871">
    <property type="entry name" value="ABC_transporter-like_CS"/>
</dbReference>
<feature type="domain" description="ABC transporter" evidence="9">
    <location>
        <begin position="36"/>
        <end position="278"/>
    </location>
</feature>
<feature type="transmembrane region" description="Helical" evidence="8">
    <location>
        <begin position="471"/>
        <end position="494"/>
    </location>
</feature>
<feature type="transmembrane region" description="Helical" evidence="8">
    <location>
        <begin position="359"/>
        <end position="380"/>
    </location>
</feature>
<dbReference type="OrthoDB" id="66620at2759"/>
<dbReference type="InterPro" id="IPR050352">
    <property type="entry name" value="ABCG_transporters"/>
</dbReference>
<feature type="transmembrane region" description="Helical" evidence="8">
    <location>
        <begin position="583"/>
        <end position="608"/>
    </location>
</feature>
<keyword evidence="6 8" id="KW-1133">Transmembrane helix</keyword>
<dbReference type="GO" id="GO:0016020">
    <property type="term" value="C:membrane"/>
    <property type="evidence" value="ECO:0007669"/>
    <property type="project" value="UniProtKB-SubCell"/>
</dbReference>
<dbReference type="InterPro" id="IPR003593">
    <property type="entry name" value="AAA+_ATPase"/>
</dbReference>
<evidence type="ECO:0000256" key="5">
    <source>
        <dbReference type="ARBA" id="ARBA00022840"/>
    </source>
</evidence>
<keyword evidence="5" id="KW-0067">ATP-binding</keyword>
<sequence>MAQQGFDVADAQAISSGAAGVIVHVNPDETELPIFLAWKELTVTARRQKRPLLNQVTGKITSGFYAIMGPSGSGKSTLLNALSCRLDRGVSMSGELKLNGQPYGSTELKLMSGYVMQDDLLNAHLTVEETLRYTAELRMPRTTTPEERMARVEEVMQQVGLSHVRSVVVGSPLKKGISGGERKRLCVAMELLTKPKLLFLDEPTSGLDSVTALSLCKLLRRLAASRTCTVVCTIHQPQAKIFNLFDQLLLLNRGTIVYQGPAQGALDFFDRSGFPCPAYENPADHFLDVITPSMNDSVESLVEKEEKLKRHYTPPAVDHLLGSPKPLILPRDTTPWSKQFQVLLRRSLKETWRKRSATYVLLAQTVVMAVLIGTVFLRIGTSQTSTTRRQPVLFFTVINQGMFGALIVINSFPSERLLSLRERAAGTYHVSAYFLAKITAETISQLPAPILFSCIVYFLVGFQLVASKFFIFMAFMVLCSLSATSLALAVSAIARTTDMAVTVLPMALEVCRLFGGFFLSPANIPLYFKWLNALSYVQYTYVGISLNELHGLKLYCAPNQINSSGKCPVTSGEQTIKALGLDYISIGGCAGVLIGYIIFCRVVAYLGVRFIKY</sequence>
<dbReference type="Pfam" id="PF19055">
    <property type="entry name" value="ABC2_membrane_7"/>
    <property type="match status" value="1"/>
</dbReference>
<dbReference type="CDD" id="cd03213">
    <property type="entry name" value="ABCG_EPDR"/>
    <property type="match status" value="1"/>
</dbReference>
<dbReference type="InterPro" id="IPR013525">
    <property type="entry name" value="ABC2_TM"/>
</dbReference>
<keyword evidence="7 8" id="KW-0472">Membrane</keyword>
<dbReference type="InterPro" id="IPR043926">
    <property type="entry name" value="ABCG_dom"/>
</dbReference>
<evidence type="ECO:0000256" key="8">
    <source>
        <dbReference type="SAM" id="Phobius"/>
    </source>
</evidence>
<dbReference type="eggNOG" id="KOG0061">
    <property type="taxonomic scope" value="Eukaryota"/>
</dbReference>
<dbReference type="GO" id="GO:0140359">
    <property type="term" value="F:ABC-type transporter activity"/>
    <property type="evidence" value="ECO:0007669"/>
    <property type="project" value="InterPro"/>
</dbReference>
<dbReference type="PANTHER" id="PTHR48041">
    <property type="entry name" value="ABC TRANSPORTER G FAMILY MEMBER 28"/>
    <property type="match status" value="1"/>
</dbReference>
<feature type="transmembrane region" description="Helical" evidence="8">
    <location>
        <begin position="506"/>
        <end position="528"/>
    </location>
</feature>
<evidence type="ECO:0000313" key="10">
    <source>
        <dbReference type="EMBL" id="EFJ51607.1"/>
    </source>
</evidence>
<dbReference type="GO" id="GO:0016887">
    <property type="term" value="F:ATP hydrolysis activity"/>
    <property type="evidence" value="ECO:0007669"/>
    <property type="project" value="InterPro"/>
</dbReference>
<dbReference type="PROSITE" id="PS00211">
    <property type="entry name" value="ABC_TRANSPORTER_1"/>
    <property type="match status" value="1"/>
</dbReference>
<evidence type="ECO:0000256" key="7">
    <source>
        <dbReference type="ARBA" id="ARBA00023136"/>
    </source>
</evidence>
<dbReference type="PANTHER" id="PTHR48041:SF139">
    <property type="entry name" value="PROTEIN SCARLET"/>
    <property type="match status" value="1"/>
</dbReference>
<dbReference type="Pfam" id="PF00005">
    <property type="entry name" value="ABC_tran"/>
    <property type="match status" value="1"/>
</dbReference>
<dbReference type="InParanoid" id="D8TMA3"/>
<evidence type="ECO:0000259" key="9">
    <source>
        <dbReference type="PROSITE" id="PS50893"/>
    </source>
</evidence>
<dbReference type="Proteomes" id="UP000001058">
    <property type="component" value="Unassembled WGS sequence"/>
</dbReference>
<evidence type="ECO:0000256" key="2">
    <source>
        <dbReference type="ARBA" id="ARBA00022448"/>
    </source>
</evidence>
<dbReference type="GO" id="GO:0005524">
    <property type="term" value="F:ATP binding"/>
    <property type="evidence" value="ECO:0007669"/>
    <property type="project" value="UniProtKB-KW"/>
</dbReference>
<dbReference type="InterPro" id="IPR027417">
    <property type="entry name" value="P-loop_NTPase"/>
</dbReference>
<keyword evidence="11" id="KW-1185">Reference proteome</keyword>
<protein>
    <recommendedName>
        <fullName evidence="9">ABC transporter domain-containing protein</fullName>
    </recommendedName>
</protein>
<gene>
    <name evidence="10" type="ORF">VOLCADRAFT_73319</name>
</gene>
<accession>D8TMA3</accession>